<dbReference type="Gene3D" id="3.40.50.150">
    <property type="entry name" value="Vaccinia Virus protein VP39"/>
    <property type="match status" value="1"/>
</dbReference>
<organism evidence="1">
    <name type="scientific">marine metagenome</name>
    <dbReference type="NCBI Taxonomy" id="408172"/>
    <lineage>
        <taxon>unclassified sequences</taxon>
        <taxon>metagenomes</taxon>
        <taxon>ecological metagenomes</taxon>
    </lineage>
</organism>
<sequence>MKTLHDIIKKVYKLNNDIYYSTNSEKDTGYWSNITKKDQDGFLSECRTIGTQSAVRKSYPNLEGIIFSATRSVGLRFLNIKSDDVGIDYGCMWGNMLMHSAKKCRFMVGIDQTEASLKFLKLRLNEEKLKNVYLINENLKNDLPFNNNFDFS</sequence>
<dbReference type="AlphaFoldDB" id="A0A382TMG8"/>
<dbReference type="SUPFAM" id="SSF53335">
    <property type="entry name" value="S-adenosyl-L-methionine-dependent methyltransferases"/>
    <property type="match status" value="1"/>
</dbReference>
<evidence type="ECO:0008006" key="2">
    <source>
        <dbReference type="Google" id="ProtNLM"/>
    </source>
</evidence>
<dbReference type="EMBL" id="UINC01137731">
    <property type="protein sequence ID" value="SVD23250.1"/>
    <property type="molecule type" value="Genomic_DNA"/>
</dbReference>
<feature type="non-terminal residue" evidence="1">
    <location>
        <position position="152"/>
    </location>
</feature>
<name>A0A382TMG8_9ZZZZ</name>
<gene>
    <name evidence="1" type="ORF">METZ01_LOCUS376104</name>
</gene>
<reference evidence="1" key="1">
    <citation type="submission" date="2018-05" db="EMBL/GenBank/DDBJ databases">
        <authorList>
            <person name="Lanie J.A."/>
            <person name="Ng W.-L."/>
            <person name="Kazmierczak K.M."/>
            <person name="Andrzejewski T.M."/>
            <person name="Davidsen T.M."/>
            <person name="Wayne K.J."/>
            <person name="Tettelin H."/>
            <person name="Glass J.I."/>
            <person name="Rusch D."/>
            <person name="Podicherti R."/>
            <person name="Tsui H.-C.T."/>
            <person name="Winkler M.E."/>
        </authorList>
    </citation>
    <scope>NUCLEOTIDE SEQUENCE</scope>
</reference>
<accession>A0A382TMG8</accession>
<protein>
    <recommendedName>
        <fullName evidence="2">Methyltransferase domain-containing protein</fullName>
    </recommendedName>
</protein>
<evidence type="ECO:0000313" key="1">
    <source>
        <dbReference type="EMBL" id="SVD23250.1"/>
    </source>
</evidence>
<proteinExistence type="predicted"/>
<dbReference type="InterPro" id="IPR029063">
    <property type="entry name" value="SAM-dependent_MTases_sf"/>
</dbReference>